<dbReference type="KEGG" id="ppn:Palpr_0079"/>
<sequence length="142" mass="15955">MYIAIKHVHSFIALLSLLLLVASVFYNSYGWVARKPFSKTNKLMALLGLIAVHTQFLIGLLLYFVSPLGLSNFSGEAMKNSVSRLYILEHPLVMIVALVLITVGYSKLKQPSTDALKFKRVVTLYSLGLVLILSRIPWSMWL</sequence>
<organism evidence="2 3">
    <name type="scientific">Paludibacter propionicigenes (strain DSM 17365 / JCM 13257 / WB4)</name>
    <dbReference type="NCBI Taxonomy" id="694427"/>
    <lineage>
        <taxon>Bacteria</taxon>
        <taxon>Pseudomonadati</taxon>
        <taxon>Bacteroidota</taxon>
        <taxon>Bacteroidia</taxon>
        <taxon>Bacteroidales</taxon>
        <taxon>Paludibacteraceae</taxon>
        <taxon>Paludibacter</taxon>
    </lineage>
</organism>
<feature type="transmembrane region" description="Helical" evidence="1">
    <location>
        <begin position="44"/>
        <end position="65"/>
    </location>
</feature>
<feature type="transmembrane region" description="Helical" evidence="1">
    <location>
        <begin position="85"/>
        <end position="106"/>
    </location>
</feature>
<reference key="1">
    <citation type="submission" date="2010-11" db="EMBL/GenBank/DDBJ databases">
        <title>The complete genome of Paludibacter propionicigenes DSM 17365.</title>
        <authorList>
            <consortium name="US DOE Joint Genome Institute (JGI-PGF)"/>
            <person name="Lucas S."/>
            <person name="Copeland A."/>
            <person name="Lapidus A."/>
            <person name="Bruce D."/>
            <person name="Goodwin L."/>
            <person name="Pitluck S."/>
            <person name="Kyrpides N."/>
            <person name="Mavromatis K."/>
            <person name="Ivanova N."/>
            <person name="Munk A.C."/>
            <person name="Brettin T."/>
            <person name="Detter J.C."/>
            <person name="Han C."/>
            <person name="Tapia R."/>
            <person name="Land M."/>
            <person name="Hauser L."/>
            <person name="Markowitz V."/>
            <person name="Cheng J.-F."/>
            <person name="Hugenholtz P."/>
            <person name="Woyke T."/>
            <person name="Wu D."/>
            <person name="Gronow S."/>
            <person name="Wellnitz S."/>
            <person name="Brambilla E."/>
            <person name="Klenk H.-P."/>
            <person name="Eisen J.A."/>
        </authorList>
    </citation>
    <scope>NUCLEOTIDE SEQUENCE</scope>
    <source>
        <strain>WB4</strain>
    </source>
</reference>
<keyword evidence="3" id="KW-1185">Reference proteome</keyword>
<keyword evidence="1" id="KW-0812">Transmembrane</keyword>
<reference evidence="2 3" key="2">
    <citation type="journal article" date="2011" name="Stand. Genomic Sci.">
        <title>Complete genome sequence of Paludibacter propionicigenes type strain (WB4).</title>
        <authorList>
            <person name="Gronow S."/>
            <person name="Munk C."/>
            <person name="Lapidus A."/>
            <person name="Nolan M."/>
            <person name="Lucas S."/>
            <person name="Hammon N."/>
            <person name="Deshpande S."/>
            <person name="Cheng J.F."/>
            <person name="Tapia R."/>
            <person name="Han C."/>
            <person name="Goodwin L."/>
            <person name="Pitluck S."/>
            <person name="Liolios K."/>
            <person name="Ivanova N."/>
            <person name="Mavromatis K."/>
            <person name="Mikhailova N."/>
            <person name="Pati A."/>
            <person name="Chen A."/>
            <person name="Palaniappan K."/>
            <person name="Land M."/>
            <person name="Hauser L."/>
            <person name="Chang Y.J."/>
            <person name="Jeffries C.D."/>
            <person name="Brambilla E."/>
            <person name="Rohde M."/>
            <person name="Goker M."/>
            <person name="Detter J.C."/>
            <person name="Woyke T."/>
            <person name="Bristow J."/>
            <person name="Eisen J.A."/>
            <person name="Markowitz V."/>
            <person name="Hugenholtz P."/>
            <person name="Kyrpides N.C."/>
            <person name="Klenk H.P."/>
        </authorList>
    </citation>
    <scope>NUCLEOTIDE SEQUENCE [LARGE SCALE GENOMIC DNA]</scope>
    <source>
        <strain evidence="3">DSM 17365 / JCM 13257 / WB4</strain>
    </source>
</reference>
<gene>
    <name evidence="2" type="ordered locus">Palpr_0079</name>
</gene>
<evidence type="ECO:0000313" key="3">
    <source>
        <dbReference type="Proteomes" id="UP000008718"/>
    </source>
</evidence>
<evidence type="ECO:0000256" key="1">
    <source>
        <dbReference type="SAM" id="Phobius"/>
    </source>
</evidence>
<name>E4T0W6_PALPW</name>
<dbReference type="OrthoDB" id="329514at2"/>
<feature type="transmembrane region" description="Helical" evidence="1">
    <location>
        <begin position="118"/>
        <end position="138"/>
    </location>
</feature>
<proteinExistence type="predicted"/>
<dbReference type="Proteomes" id="UP000008718">
    <property type="component" value="Chromosome"/>
</dbReference>
<dbReference type="EMBL" id="CP002345">
    <property type="protein sequence ID" value="ADQ78241.1"/>
    <property type="molecule type" value="Genomic_DNA"/>
</dbReference>
<protein>
    <recommendedName>
        <fullName evidence="4">Cytochrome B</fullName>
    </recommendedName>
</protein>
<accession>E4T0W6</accession>
<evidence type="ECO:0000313" key="2">
    <source>
        <dbReference type="EMBL" id="ADQ78241.1"/>
    </source>
</evidence>
<keyword evidence="1" id="KW-1133">Transmembrane helix</keyword>
<evidence type="ECO:0008006" key="4">
    <source>
        <dbReference type="Google" id="ProtNLM"/>
    </source>
</evidence>
<dbReference type="RefSeq" id="WP_013443610.1">
    <property type="nucleotide sequence ID" value="NC_014734.1"/>
</dbReference>
<dbReference type="eggNOG" id="ENOG502ZXYX">
    <property type="taxonomic scope" value="Bacteria"/>
</dbReference>
<keyword evidence="1" id="KW-0472">Membrane</keyword>
<feature type="transmembrane region" description="Helical" evidence="1">
    <location>
        <begin position="12"/>
        <end position="32"/>
    </location>
</feature>
<dbReference type="AlphaFoldDB" id="E4T0W6"/>
<dbReference type="HOGENOM" id="CLU_134903_1_0_10"/>
<dbReference type="STRING" id="694427.Palpr_0079"/>